<dbReference type="Proteomes" id="UP001321047">
    <property type="component" value="Unassembled WGS sequence"/>
</dbReference>
<protein>
    <submittedName>
        <fullName evidence="1">Uncharacterized protein</fullName>
    </submittedName>
</protein>
<reference evidence="1 2" key="1">
    <citation type="submission" date="2022-09" db="EMBL/GenBank/DDBJ databases">
        <title>Enrichment on poylsaccharides allowed isolation of novel metabolic and taxonomic groups of Haloarchaea.</title>
        <authorList>
            <person name="Sorokin D.Y."/>
            <person name="Elcheninov A.G."/>
            <person name="Khizhniak T.V."/>
            <person name="Kolganova T.V."/>
            <person name="Kublanov I.V."/>
        </authorList>
    </citation>
    <scope>NUCLEOTIDE SEQUENCE [LARGE SCALE GENOMIC DNA]</scope>
    <source>
        <strain evidence="1 2">AArc-curdl1</strain>
    </source>
</reference>
<gene>
    <name evidence="1" type="ORF">OB919_20515</name>
</gene>
<name>A0AAP3E846_9EURY</name>
<evidence type="ECO:0000313" key="2">
    <source>
        <dbReference type="Proteomes" id="UP001321047"/>
    </source>
</evidence>
<accession>A0AAP3E846</accession>
<organism evidence="1 2">
    <name type="scientific">Natronosalvus hydrolyticus</name>
    <dbReference type="NCBI Taxonomy" id="2979988"/>
    <lineage>
        <taxon>Archaea</taxon>
        <taxon>Methanobacteriati</taxon>
        <taxon>Methanobacteriota</taxon>
        <taxon>Stenosarchaea group</taxon>
        <taxon>Halobacteria</taxon>
        <taxon>Halobacteriales</taxon>
        <taxon>Natrialbaceae</taxon>
        <taxon>Natronosalvus</taxon>
    </lineage>
</organism>
<proteinExistence type="predicted"/>
<dbReference type="EMBL" id="JAOPJZ010000038">
    <property type="protein sequence ID" value="MCU4754331.1"/>
    <property type="molecule type" value="Genomic_DNA"/>
</dbReference>
<dbReference type="RefSeq" id="WP_342810631.1">
    <property type="nucleotide sequence ID" value="NZ_JAOPJZ010000038.1"/>
</dbReference>
<sequence>MAAIQLSDSIEQKLNDLSADGDVEDVLWKAVYLYERSEHPSE</sequence>
<comment type="caution">
    <text evidence="1">The sequence shown here is derived from an EMBL/GenBank/DDBJ whole genome shotgun (WGS) entry which is preliminary data.</text>
</comment>
<evidence type="ECO:0000313" key="1">
    <source>
        <dbReference type="EMBL" id="MCU4754331.1"/>
    </source>
</evidence>
<dbReference type="AlphaFoldDB" id="A0AAP3E846"/>
<keyword evidence="2" id="KW-1185">Reference proteome</keyword>